<keyword evidence="1 9" id="KW-0004">4Fe-4S</keyword>
<evidence type="ECO:0000256" key="7">
    <source>
        <dbReference type="ARBA" id="ARBA00023004"/>
    </source>
</evidence>
<evidence type="ECO:0000256" key="5">
    <source>
        <dbReference type="ARBA" id="ARBA00022785"/>
    </source>
</evidence>
<feature type="binding site" evidence="9">
    <location>
        <position position="131"/>
    </location>
    <ligand>
        <name>cob(II)alamin</name>
        <dbReference type="ChEBI" id="CHEBI:16304"/>
    </ligand>
</feature>
<comment type="subunit">
    <text evidence="9">Monomer.</text>
</comment>
<comment type="function">
    <text evidence="9">Catalyzes the conversion of epoxyqueuosine (oQ) to queuosine (Q), which is a hypermodified base found in the wobble positions of tRNA(Asp), tRNA(Asn), tRNA(His) and tRNA(Tyr).</text>
</comment>
<organism evidence="11 12">
    <name type="scientific">Winogradskyella marincola</name>
    <dbReference type="NCBI Taxonomy" id="3037795"/>
    <lineage>
        <taxon>Bacteria</taxon>
        <taxon>Pseudomonadati</taxon>
        <taxon>Bacteroidota</taxon>
        <taxon>Flavobacteriia</taxon>
        <taxon>Flavobacteriales</taxon>
        <taxon>Flavobacteriaceae</taxon>
        <taxon>Winogradskyella</taxon>
    </lineage>
</organism>
<comment type="cofactor">
    <cofactor evidence="9">
        <name>[4Fe-4S] cluster</name>
        <dbReference type="ChEBI" id="CHEBI:49883"/>
    </cofactor>
    <text evidence="9">Binds 2 [4Fe-4S] clusters per monomer.</text>
</comment>
<proteinExistence type="inferred from homology"/>
<evidence type="ECO:0000256" key="9">
    <source>
        <dbReference type="HAMAP-Rule" id="MF_00916"/>
    </source>
</evidence>
<keyword evidence="6 9" id="KW-0560">Oxidoreductase</keyword>
<dbReference type="EC" id="1.17.99.6" evidence="9"/>
<feature type="binding site" evidence="9">
    <location>
        <begin position="238"/>
        <end position="239"/>
    </location>
    <ligand>
        <name>cob(II)alamin</name>
        <dbReference type="ChEBI" id="CHEBI:16304"/>
    </ligand>
</feature>
<dbReference type="Pfam" id="PF13484">
    <property type="entry name" value="Fer4_16"/>
    <property type="match status" value="1"/>
</dbReference>
<dbReference type="InterPro" id="IPR004453">
    <property type="entry name" value="QueG"/>
</dbReference>
<feature type="binding site" evidence="9">
    <location>
        <position position="155"/>
    </location>
    <ligand>
        <name>cob(II)alamin</name>
        <dbReference type="ChEBI" id="CHEBI:16304"/>
    </ligand>
</feature>
<comment type="cofactor">
    <cofactor evidence="9">
        <name>cob(II)alamin</name>
        <dbReference type="ChEBI" id="CHEBI:16304"/>
    </cofactor>
</comment>
<accession>A0ABT6FYP8</accession>
<keyword evidence="12" id="KW-1185">Reference proteome</keyword>
<keyword evidence="8 9" id="KW-0411">Iron-sulfur</keyword>
<feature type="binding site" evidence="9">
    <location>
        <position position="195"/>
    </location>
    <ligand>
        <name>[4Fe-4S] cluster</name>
        <dbReference type="ChEBI" id="CHEBI:49883"/>
        <label>2</label>
    </ligand>
</feature>
<feature type="binding site" evidence="9">
    <location>
        <position position="60"/>
    </location>
    <ligand>
        <name>cob(II)alamin</name>
        <dbReference type="ChEBI" id="CHEBI:16304"/>
    </ligand>
</feature>
<dbReference type="InterPro" id="IPR017896">
    <property type="entry name" value="4Fe4S_Fe-S-bd"/>
</dbReference>
<evidence type="ECO:0000259" key="10">
    <source>
        <dbReference type="PROSITE" id="PS51379"/>
    </source>
</evidence>
<comment type="caution">
    <text evidence="9">Lacks conserved residue(s) required for the propagation of feature annotation.</text>
</comment>
<reference evidence="11 12" key="1">
    <citation type="submission" date="2023-03" db="EMBL/GenBank/DDBJ databases">
        <title>Strain YYF002 represents a novel species in the genus Winogradskyella isolated from seawater.</title>
        <authorList>
            <person name="Fu Z.-Y."/>
        </authorList>
    </citation>
    <scope>NUCLEOTIDE SEQUENCE [LARGE SCALE GENOMIC DNA]</scope>
    <source>
        <strain evidence="11 12">YYF002</strain>
    </source>
</reference>
<dbReference type="NCBIfam" id="TIGR00276">
    <property type="entry name" value="tRNA epoxyqueuosine(34) reductase QueG"/>
    <property type="match status" value="1"/>
</dbReference>
<dbReference type="PANTHER" id="PTHR30002:SF4">
    <property type="entry name" value="EPOXYQUEUOSINE REDUCTASE"/>
    <property type="match status" value="1"/>
</dbReference>
<keyword evidence="7 9" id="KW-0408">Iron</keyword>
<feature type="binding site" evidence="9">
    <location>
        <position position="166"/>
    </location>
    <ligand>
        <name>cob(II)alamin</name>
        <dbReference type="ChEBI" id="CHEBI:16304"/>
    </ligand>
</feature>
<comment type="catalytic activity">
    <reaction evidence="9">
        <text>epoxyqueuosine(34) in tRNA + AH2 = queuosine(34) in tRNA + A + H2O</text>
        <dbReference type="Rhea" id="RHEA:32159"/>
        <dbReference type="Rhea" id="RHEA-COMP:18571"/>
        <dbReference type="Rhea" id="RHEA-COMP:18582"/>
        <dbReference type="ChEBI" id="CHEBI:13193"/>
        <dbReference type="ChEBI" id="CHEBI:15377"/>
        <dbReference type="ChEBI" id="CHEBI:17499"/>
        <dbReference type="ChEBI" id="CHEBI:194431"/>
        <dbReference type="ChEBI" id="CHEBI:194443"/>
        <dbReference type="EC" id="1.17.99.6"/>
    </reaction>
</comment>
<comment type="pathway">
    <text evidence="9">tRNA modification; tRNA-queuosine biosynthesis.</text>
</comment>
<evidence type="ECO:0000256" key="6">
    <source>
        <dbReference type="ARBA" id="ARBA00023002"/>
    </source>
</evidence>
<evidence type="ECO:0000256" key="3">
    <source>
        <dbReference type="ARBA" id="ARBA00022694"/>
    </source>
</evidence>
<dbReference type="PROSITE" id="PS51379">
    <property type="entry name" value="4FE4S_FER_2"/>
    <property type="match status" value="1"/>
</dbReference>
<feature type="domain" description="4Fe-4S ferredoxin-type" evidence="10">
    <location>
        <begin position="173"/>
        <end position="205"/>
    </location>
</feature>
<feature type="binding site" evidence="9">
    <location>
        <position position="213"/>
    </location>
    <ligand>
        <name>cob(II)alamin</name>
        <dbReference type="ChEBI" id="CHEBI:16304"/>
    </ligand>
</feature>
<feature type="binding site" evidence="9">
    <location>
        <position position="185"/>
    </location>
    <ligand>
        <name>[4Fe-4S] cluster</name>
        <dbReference type="ChEBI" id="CHEBI:49883"/>
        <label>1</label>
    </ligand>
</feature>
<comment type="subcellular location">
    <subcellularLocation>
        <location evidence="9">Cytoplasm</location>
    </subcellularLocation>
</comment>
<gene>
    <name evidence="9 11" type="primary">queG</name>
    <name evidence="11" type="ORF">P7122_03440</name>
</gene>
<dbReference type="RefSeq" id="WP_278004382.1">
    <property type="nucleotide sequence ID" value="NZ_JARSBN010000002.1"/>
</dbReference>
<evidence type="ECO:0000313" key="11">
    <source>
        <dbReference type="EMBL" id="MDG4714913.1"/>
    </source>
</evidence>
<keyword evidence="4 9" id="KW-0479">Metal-binding</keyword>
<protein>
    <recommendedName>
        <fullName evidence="9">Epoxyqueuosine reductase</fullName>
        <ecNumber evidence="9">1.17.99.6</ecNumber>
    </recommendedName>
    <alternativeName>
        <fullName evidence="9">Queuosine biosynthesis protein QueG</fullName>
    </alternativeName>
</protein>
<dbReference type="HAMAP" id="MF_00916">
    <property type="entry name" value="QueG"/>
    <property type="match status" value="1"/>
</dbReference>
<evidence type="ECO:0000256" key="4">
    <source>
        <dbReference type="ARBA" id="ARBA00022723"/>
    </source>
</evidence>
<feature type="active site" description="Proton donor" evidence="9">
    <location>
        <position position="131"/>
    </location>
</feature>
<evidence type="ECO:0000313" key="12">
    <source>
        <dbReference type="Proteomes" id="UP001529085"/>
    </source>
</evidence>
<evidence type="ECO:0000256" key="2">
    <source>
        <dbReference type="ARBA" id="ARBA00022490"/>
    </source>
</evidence>
<feature type="binding site" evidence="9">
    <location>
        <position position="241"/>
    </location>
    <ligand>
        <name>[4Fe-4S] cluster</name>
        <dbReference type="ChEBI" id="CHEBI:49883"/>
        <label>2</label>
    </ligand>
</feature>
<comment type="caution">
    <text evidence="11">The sequence shown here is derived from an EMBL/GenBank/DDBJ whole genome shotgun (WGS) entry which is preliminary data.</text>
</comment>
<dbReference type="Pfam" id="PF08331">
    <property type="entry name" value="QueG_DUF1730"/>
    <property type="match status" value="1"/>
</dbReference>
<comment type="similarity">
    <text evidence="9">Belongs to the QueG family.</text>
</comment>
<keyword evidence="5 9" id="KW-0671">Queuosine biosynthesis</keyword>
<sequence length="307" mass="35023">MTNTSKYTQLIKAEAKRLGFLSCGVSKAGFLEEEAPRLESWLNKNMNGEMRYMENHFDKRLDPTLLVEGSKSVVSLLLNYFPSQEQTANSYKLSKYAYGTDYHFVIKDKLKMLLAFIQEEIGEVDGRAFVDSAPVLDKAWAAKSGLGWIGKHSNLLTQRVGSFYFIAELIIDLELEYDTPVTDHCGTCTACIDACPTEAITEPYVVDGSKCISYFTIELKDNLPSDMKGKFDDWMFGCDVCQDVCPWNRFSKPHNEPLFNPHPELLSMTKKDWEDITEETFKKVFKKSAVKRTKYAGLLRNVQFLKD</sequence>
<keyword evidence="9" id="KW-0170">Cobalt</keyword>
<dbReference type="Proteomes" id="UP001529085">
    <property type="component" value="Unassembled WGS sequence"/>
</dbReference>
<feature type="binding site" evidence="9">
    <location>
        <position position="220"/>
    </location>
    <ligand>
        <name>tRNA</name>
        <dbReference type="ChEBI" id="CHEBI:17843"/>
    </ligand>
</feature>
<feature type="binding site" evidence="9">
    <location>
        <position position="188"/>
    </location>
    <ligand>
        <name>[4Fe-4S] cluster</name>
        <dbReference type="ChEBI" id="CHEBI:49883"/>
        <label>1</label>
    </ligand>
</feature>
<keyword evidence="3 9" id="KW-0819">tRNA processing</keyword>
<dbReference type="EMBL" id="JARSBN010000002">
    <property type="protein sequence ID" value="MDG4714913.1"/>
    <property type="molecule type" value="Genomic_DNA"/>
</dbReference>
<dbReference type="PANTHER" id="PTHR30002">
    <property type="entry name" value="EPOXYQUEUOSINE REDUCTASE"/>
    <property type="match status" value="1"/>
</dbReference>
<feature type="binding site" evidence="9">
    <location>
        <position position="245"/>
    </location>
    <ligand>
        <name>[4Fe-4S] cluster</name>
        <dbReference type="ChEBI" id="CHEBI:49883"/>
        <label>1</label>
    </ligand>
</feature>
<feature type="binding site" evidence="9">
    <location>
        <position position="238"/>
    </location>
    <ligand>
        <name>[4Fe-4S] cluster</name>
        <dbReference type="ChEBI" id="CHEBI:49883"/>
        <label>2</label>
    </ligand>
</feature>
<feature type="binding site" evidence="9">
    <location>
        <position position="211"/>
    </location>
    <ligand>
        <name>[4Fe-4S] cluster</name>
        <dbReference type="ChEBI" id="CHEBI:49883"/>
        <label>2</label>
    </ligand>
</feature>
<feature type="binding site" evidence="9">
    <location>
        <position position="191"/>
    </location>
    <ligand>
        <name>[4Fe-4S] cluster</name>
        <dbReference type="ChEBI" id="CHEBI:49883"/>
        <label>1</label>
    </ligand>
</feature>
<evidence type="ECO:0000256" key="1">
    <source>
        <dbReference type="ARBA" id="ARBA00022485"/>
    </source>
</evidence>
<keyword evidence="9" id="KW-0846">Cobalamin</keyword>
<name>A0ABT6FYP8_9FLAO</name>
<keyword evidence="2 9" id="KW-0963">Cytoplasm</keyword>
<dbReference type="GO" id="GO:0052693">
    <property type="term" value="F:epoxyqueuosine reductase activity"/>
    <property type="evidence" value="ECO:0007669"/>
    <property type="project" value="UniProtKB-EC"/>
</dbReference>
<dbReference type="SUPFAM" id="SSF46548">
    <property type="entry name" value="alpha-helical ferredoxin"/>
    <property type="match status" value="1"/>
</dbReference>
<dbReference type="InterPro" id="IPR017900">
    <property type="entry name" value="4Fe4S_Fe_S_CS"/>
</dbReference>
<dbReference type="InterPro" id="IPR013542">
    <property type="entry name" value="QueG_DUF1730"/>
</dbReference>
<dbReference type="Gene3D" id="3.30.70.20">
    <property type="match status" value="1"/>
</dbReference>
<dbReference type="PROSITE" id="PS00198">
    <property type="entry name" value="4FE4S_FER_1"/>
    <property type="match status" value="1"/>
</dbReference>
<evidence type="ECO:0000256" key="8">
    <source>
        <dbReference type="ARBA" id="ARBA00023014"/>
    </source>
</evidence>